<dbReference type="PANTHER" id="PTHR30590">
    <property type="entry name" value="INNER MEMBRANE PROTEIN"/>
    <property type="match status" value="1"/>
</dbReference>
<name>A0A926QLU1_9BACL</name>
<reference evidence="3" key="1">
    <citation type="submission" date="2020-09" db="EMBL/GenBank/DDBJ databases">
        <title>Draft Genome Sequence of Paenibacillus sp. WST5.</title>
        <authorList>
            <person name="Bao Z."/>
        </authorList>
    </citation>
    <scope>NUCLEOTIDE SEQUENCE</scope>
    <source>
        <strain evidence="3">WST5</strain>
    </source>
</reference>
<feature type="transmembrane region" description="Helical" evidence="1">
    <location>
        <begin position="350"/>
        <end position="371"/>
    </location>
</feature>
<comment type="caution">
    <text evidence="3">The sequence shown here is derived from an EMBL/GenBank/DDBJ whole genome shotgun (WGS) entry which is preliminary data.</text>
</comment>
<dbReference type="InterPro" id="IPR052529">
    <property type="entry name" value="Bact_Transport_Assoc"/>
</dbReference>
<feature type="domain" description="DUF418" evidence="2">
    <location>
        <begin position="231"/>
        <end position="389"/>
    </location>
</feature>
<dbReference type="InterPro" id="IPR007349">
    <property type="entry name" value="DUF418"/>
</dbReference>
<feature type="transmembrane region" description="Helical" evidence="1">
    <location>
        <begin position="145"/>
        <end position="165"/>
    </location>
</feature>
<sequence length="410" mass="47323">MMKANPVPFNERNIVIDILRGFALLGILLMNLPQFFYPSWMYGVYSIPSEYTGTDRVGELLIRMFVEGKFFTIFSFLFGLGFFIFMKRAESKALNIKRLYLRRIAALALFGVAHFFLVWTGDILHLYAITGLFLLFFHKRKSKTILIWIVCLVAVWFGLFGLAFITTPEQAQNSIHEGLQLLPVVDQIFDNLTYAKWIDYQLNMVAPAVAPFEPIFMPAILAMFLIGVFSGQKDWFANLPDKKRSIRKMWFISLAVNLPLLSALAVLLTKQVNFGFRHETVTTVLVQFSGITLSIFYILSFLLLMTNSQWITRLRPIGYVGQMALTNYLSQTIICVALAALFHLYRIGTIPAILMSISIYACQIVFSTLWMRNFRYGPMEWVWRSFTYLSLQPMRLKKPVPRSNNHMPLR</sequence>
<feature type="transmembrane region" description="Helical" evidence="1">
    <location>
        <begin position="250"/>
        <end position="269"/>
    </location>
</feature>
<accession>A0A926QLU1</accession>
<keyword evidence="4" id="KW-1185">Reference proteome</keyword>
<feature type="transmembrane region" description="Helical" evidence="1">
    <location>
        <begin position="325"/>
        <end position="344"/>
    </location>
</feature>
<feature type="transmembrane region" description="Helical" evidence="1">
    <location>
        <begin position="208"/>
        <end position="229"/>
    </location>
</feature>
<dbReference type="Pfam" id="PF04235">
    <property type="entry name" value="DUF418"/>
    <property type="match status" value="1"/>
</dbReference>
<proteinExistence type="predicted"/>
<keyword evidence="1" id="KW-1133">Transmembrane helix</keyword>
<dbReference type="AlphaFoldDB" id="A0A926QLU1"/>
<organism evidence="3 4">
    <name type="scientific">Paenibacillus sedimenti</name>
    <dbReference type="NCBI Taxonomy" id="2770274"/>
    <lineage>
        <taxon>Bacteria</taxon>
        <taxon>Bacillati</taxon>
        <taxon>Bacillota</taxon>
        <taxon>Bacilli</taxon>
        <taxon>Bacillales</taxon>
        <taxon>Paenibacillaceae</taxon>
        <taxon>Paenibacillus</taxon>
    </lineage>
</organism>
<feature type="transmembrane region" description="Helical" evidence="1">
    <location>
        <begin position="60"/>
        <end position="87"/>
    </location>
</feature>
<dbReference type="PANTHER" id="PTHR30590:SF3">
    <property type="entry name" value="HYPOTHETICAL MEMBRANE SPANNING PROTEIN"/>
    <property type="match status" value="1"/>
</dbReference>
<feature type="transmembrane region" description="Helical" evidence="1">
    <location>
        <begin position="99"/>
        <end position="117"/>
    </location>
</feature>
<feature type="transmembrane region" description="Helical" evidence="1">
    <location>
        <begin position="21"/>
        <end position="40"/>
    </location>
</feature>
<evidence type="ECO:0000313" key="3">
    <source>
        <dbReference type="EMBL" id="MBD0383995.1"/>
    </source>
</evidence>
<keyword evidence="1" id="KW-0812">Transmembrane</keyword>
<protein>
    <submittedName>
        <fullName evidence="3">DUF418 domain-containing protein</fullName>
    </submittedName>
</protein>
<evidence type="ECO:0000313" key="4">
    <source>
        <dbReference type="Proteomes" id="UP000650466"/>
    </source>
</evidence>
<feature type="transmembrane region" description="Helical" evidence="1">
    <location>
        <begin position="123"/>
        <end position="138"/>
    </location>
</feature>
<gene>
    <name evidence="3" type="ORF">ICC18_28485</name>
</gene>
<dbReference type="EMBL" id="JACVVD010000014">
    <property type="protein sequence ID" value="MBD0383995.1"/>
    <property type="molecule type" value="Genomic_DNA"/>
</dbReference>
<evidence type="ECO:0000259" key="2">
    <source>
        <dbReference type="Pfam" id="PF04235"/>
    </source>
</evidence>
<evidence type="ECO:0000256" key="1">
    <source>
        <dbReference type="SAM" id="Phobius"/>
    </source>
</evidence>
<keyword evidence="1" id="KW-0472">Membrane</keyword>
<dbReference type="RefSeq" id="WP_188177772.1">
    <property type="nucleotide sequence ID" value="NZ_JACVVD010000014.1"/>
</dbReference>
<dbReference type="Proteomes" id="UP000650466">
    <property type="component" value="Unassembled WGS sequence"/>
</dbReference>
<feature type="transmembrane region" description="Helical" evidence="1">
    <location>
        <begin position="281"/>
        <end position="304"/>
    </location>
</feature>